<evidence type="ECO:0000313" key="9">
    <source>
        <dbReference type="EMBL" id="RRJ83493.1"/>
    </source>
</evidence>
<dbReference type="NCBIfam" id="TIGR00188">
    <property type="entry name" value="rnpA"/>
    <property type="match status" value="1"/>
</dbReference>
<evidence type="ECO:0000256" key="6">
    <source>
        <dbReference type="ARBA" id="ARBA00022884"/>
    </source>
</evidence>
<protein>
    <recommendedName>
        <fullName evidence="7 8">Ribonuclease P protein component</fullName>
        <shortName evidence="7">RNase P protein</shortName>
        <shortName evidence="7">RNaseP protein</shortName>
        <ecNumber evidence="7 8">3.1.26.5</ecNumber>
    </recommendedName>
    <alternativeName>
        <fullName evidence="7">Protein C5</fullName>
    </alternativeName>
</protein>
<evidence type="ECO:0000256" key="2">
    <source>
        <dbReference type="ARBA" id="ARBA00022694"/>
    </source>
</evidence>
<dbReference type="GO" id="GO:0030677">
    <property type="term" value="C:ribonuclease P complex"/>
    <property type="evidence" value="ECO:0007669"/>
    <property type="project" value="TreeGrafter"/>
</dbReference>
<dbReference type="Gene3D" id="3.30.230.10">
    <property type="match status" value="1"/>
</dbReference>
<keyword evidence="2 7" id="KW-0819">tRNA processing</keyword>
<keyword evidence="10" id="KW-1185">Reference proteome</keyword>
<keyword evidence="4 7" id="KW-0255">Endonuclease</keyword>
<dbReference type="PANTHER" id="PTHR33992:SF1">
    <property type="entry name" value="RIBONUCLEASE P PROTEIN COMPONENT"/>
    <property type="match status" value="1"/>
</dbReference>
<dbReference type="AlphaFoldDB" id="A0A3P3VRR2"/>
<organism evidence="9 10">
    <name type="scientific">Aestuariirhabdus litorea</name>
    <dbReference type="NCBI Taxonomy" id="2528527"/>
    <lineage>
        <taxon>Bacteria</taxon>
        <taxon>Pseudomonadati</taxon>
        <taxon>Pseudomonadota</taxon>
        <taxon>Gammaproteobacteria</taxon>
        <taxon>Oceanospirillales</taxon>
        <taxon>Aestuariirhabdaceae</taxon>
        <taxon>Aestuariirhabdus</taxon>
    </lineage>
</organism>
<evidence type="ECO:0000256" key="1">
    <source>
        <dbReference type="ARBA" id="ARBA00002663"/>
    </source>
</evidence>
<name>A0A3P3VRR2_9GAMM</name>
<reference evidence="9 10" key="1">
    <citation type="submission" date="2018-08" db="EMBL/GenBank/DDBJ databases">
        <authorList>
            <person name="Khan S.A."/>
        </authorList>
    </citation>
    <scope>NUCLEOTIDE SEQUENCE [LARGE SCALE GENOMIC DNA]</scope>
    <source>
        <strain evidence="9 10">GTF-13</strain>
    </source>
</reference>
<comment type="function">
    <text evidence="1 7">RNaseP catalyzes the removal of the 5'-leader sequence from pre-tRNA to produce the mature 5'-terminus. It can also cleave other RNA substrates such as 4.5S RNA. The protein component plays an auxiliary but essential role in vivo by binding to the 5'-leader sequence and broadening the substrate specificity of the ribozyme.</text>
</comment>
<dbReference type="GO" id="GO:0042781">
    <property type="term" value="F:3'-tRNA processing endoribonuclease activity"/>
    <property type="evidence" value="ECO:0007669"/>
    <property type="project" value="TreeGrafter"/>
</dbReference>
<dbReference type="GO" id="GO:0001682">
    <property type="term" value="P:tRNA 5'-leader removal"/>
    <property type="evidence" value="ECO:0007669"/>
    <property type="project" value="UniProtKB-UniRule"/>
</dbReference>
<evidence type="ECO:0000256" key="7">
    <source>
        <dbReference type="HAMAP-Rule" id="MF_00227"/>
    </source>
</evidence>
<dbReference type="EMBL" id="QWEZ01000002">
    <property type="protein sequence ID" value="RRJ83493.1"/>
    <property type="molecule type" value="Genomic_DNA"/>
</dbReference>
<keyword evidence="5 7" id="KW-0378">Hydrolase</keyword>
<gene>
    <name evidence="7" type="primary">rnpA</name>
    <name evidence="9" type="ORF">D0544_12170</name>
</gene>
<reference evidence="9 10" key="2">
    <citation type="submission" date="2018-12" db="EMBL/GenBank/DDBJ databases">
        <title>Simiduia agarivorans gen. nov., sp. nov., a marine, agarolytic bacterium isolated from shallow coastal water from Keelung, Taiwan.</title>
        <authorList>
            <person name="Shieh W.Y."/>
        </authorList>
    </citation>
    <scope>NUCLEOTIDE SEQUENCE [LARGE SCALE GENOMIC DNA]</scope>
    <source>
        <strain evidence="9 10">GTF-13</strain>
    </source>
</reference>
<comment type="catalytic activity">
    <reaction evidence="7">
        <text>Endonucleolytic cleavage of RNA, removing 5'-extranucleotides from tRNA precursor.</text>
        <dbReference type="EC" id="3.1.26.5"/>
    </reaction>
</comment>
<evidence type="ECO:0000256" key="5">
    <source>
        <dbReference type="ARBA" id="ARBA00022801"/>
    </source>
</evidence>
<dbReference type="Proteomes" id="UP000280792">
    <property type="component" value="Unassembled WGS sequence"/>
</dbReference>
<comment type="caution">
    <text evidence="9">The sequence shown here is derived from an EMBL/GenBank/DDBJ whole genome shotgun (WGS) entry which is preliminary data.</text>
</comment>
<evidence type="ECO:0000256" key="4">
    <source>
        <dbReference type="ARBA" id="ARBA00022759"/>
    </source>
</evidence>
<dbReference type="InterPro" id="IPR020568">
    <property type="entry name" value="Ribosomal_Su5_D2-typ_SF"/>
</dbReference>
<dbReference type="InterPro" id="IPR000100">
    <property type="entry name" value="RNase_P"/>
</dbReference>
<dbReference type="Pfam" id="PF00825">
    <property type="entry name" value="Ribonuclease_P"/>
    <property type="match status" value="1"/>
</dbReference>
<keyword evidence="6 7" id="KW-0694">RNA-binding</keyword>
<dbReference type="HAMAP" id="MF_00227">
    <property type="entry name" value="RNase_P"/>
    <property type="match status" value="1"/>
</dbReference>
<evidence type="ECO:0000256" key="3">
    <source>
        <dbReference type="ARBA" id="ARBA00022722"/>
    </source>
</evidence>
<dbReference type="GO" id="GO:0000049">
    <property type="term" value="F:tRNA binding"/>
    <property type="evidence" value="ECO:0007669"/>
    <property type="project" value="UniProtKB-UniRule"/>
</dbReference>
<evidence type="ECO:0000313" key="10">
    <source>
        <dbReference type="Proteomes" id="UP000280792"/>
    </source>
</evidence>
<dbReference type="EC" id="3.1.26.5" evidence="7 8"/>
<dbReference type="PROSITE" id="PS00648">
    <property type="entry name" value="RIBONUCLEASE_P"/>
    <property type="match status" value="1"/>
</dbReference>
<comment type="subunit">
    <text evidence="7">Consists of a catalytic RNA component (M1 or rnpB) and a protein subunit.</text>
</comment>
<accession>A0A3P3VRR2</accession>
<proteinExistence type="inferred from homology"/>
<dbReference type="InterPro" id="IPR014721">
    <property type="entry name" value="Ribsml_uS5_D2-typ_fold_subgr"/>
</dbReference>
<keyword evidence="3 7" id="KW-0540">Nuclease</keyword>
<dbReference type="SUPFAM" id="SSF54211">
    <property type="entry name" value="Ribosomal protein S5 domain 2-like"/>
    <property type="match status" value="1"/>
</dbReference>
<dbReference type="GO" id="GO:0004526">
    <property type="term" value="F:ribonuclease P activity"/>
    <property type="evidence" value="ECO:0007669"/>
    <property type="project" value="UniProtKB-UniRule"/>
</dbReference>
<dbReference type="InterPro" id="IPR020539">
    <property type="entry name" value="RNase_P_CS"/>
</dbReference>
<sequence>MTGNSKGFDRRRRLLKAADYKQVFDGAEFKVSHSHMLILARRSAIDHPRVGLVIAKKNIRLAVTRNRVKRLIRESFRHQQADLGGLDIVVLARKGLGEQENRIISDLLNRLWQKLQKKSVQAHPCEAKKKTC</sequence>
<evidence type="ECO:0000256" key="8">
    <source>
        <dbReference type="NCBIfam" id="TIGR00188"/>
    </source>
</evidence>
<dbReference type="PANTHER" id="PTHR33992">
    <property type="entry name" value="RIBONUCLEASE P PROTEIN COMPONENT"/>
    <property type="match status" value="1"/>
</dbReference>
<comment type="similarity">
    <text evidence="7">Belongs to the RnpA family.</text>
</comment>